<gene>
    <name evidence="4" type="primary">infA</name>
    <name evidence="7" type="ORF">COS54_00920</name>
</gene>
<accession>A0A2M7BEK5</accession>
<dbReference type="GO" id="GO:0005829">
    <property type="term" value="C:cytosol"/>
    <property type="evidence" value="ECO:0007669"/>
    <property type="project" value="TreeGrafter"/>
</dbReference>
<evidence type="ECO:0000256" key="2">
    <source>
        <dbReference type="ARBA" id="ARBA00022540"/>
    </source>
</evidence>
<comment type="similarity">
    <text evidence="1 4">Belongs to the IF-1 family.</text>
</comment>
<dbReference type="PROSITE" id="PS50832">
    <property type="entry name" value="S1_IF1_TYPE"/>
    <property type="match status" value="1"/>
</dbReference>
<evidence type="ECO:0000259" key="6">
    <source>
        <dbReference type="PROSITE" id="PS50832"/>
    </source>
</evidence>
<comment type="subcellular location">
    <subcellularLocation>
        <location evidence="4">Cytoplasm</location>
    </subcellularLocation>
</comment>
<dbReference type="InterPro" id="IPR012340">
    <property type="entry name" value="NA-bd_OB-fold"/>
</dbReference>
<keyword evidence="4" id="KW-0699">rRNA-binding</keyword>
<proteinExistence type="inferred from homology"/>
<evidence type="ECO:0000256" key="5">
    <source>
        <dbReference type="NCBIfam" id="TIGR00008"/>
    </source>
</evidence>
<dbReference type="Proteomes" id="UP000229631">
    <property type="component" value="Unassembled WGS sequence"/>
</dbReference>
<evidence type="ECO:0000313" key="7">
    <source>
        <dbReference type="EMBL" id="PIV01545.1"/>
    </source>
</evidence>
<reference evidence="8" key="1">
    <citation type="submission" date="2017-09" db="EMBL/GenBank/DDBJ databases">
        <title>Depth-based differentiation of microbial function through sediment-hosted aquifers and enrichment of novel symbionts in the deep terrestrial subsurface.</title>
        <authorList>
            <person name="Probst A.J."/>
            <person name="Ladd B."/>
            <person name="Jarett J.K."/>
            <person name="Geller-Mcgrath D.E."/>
            <person name="Sieber C.M.K."/>
            <person name="Emerson J.B."/>
            <person name="Anantharaman K."/>
            <person name="Thomas B.C."/>
            <person name="Malmstrom R."/>
            <person name="Stieglmeier M."/>
            <person name="Klingl A."/>
            <person name="Woyke T."/>
            <person name="Ryan C.M."/>
            <person name="Banfield J.F."/>
        </authorList>
    </citation>
    <scope>NUCLEOTIDE SEQUENCE [LARGE SCALE GENOMIC DNA]</scope>
</reference>
<comment type="function">
    <text evidence="4">One of the essential components for the initiation of protein synthesis. Stabilizes the binding of IF-2 and IF-3 on the 30S subunit to which N-formylmethionyl-tRNA(fMet) subsequently binds. Helps modulate mRNA selection, yielding the 30S pre-initiation complex (PIC). Upon addition of the 50S ribosomal subunit IF-1, IF-2 and IF-3 are released leaving the mature 70S translation initiation complex.</text>
</comment>
<keyword evidence="4" id="KW-0963">Cytoplasm</keyword>
<dbReference type="InterPro" id="IPR006196">
    <property type="entry name" value="RNA-binding_domain_S1_IF1"/>
</dbReference>
<evidence type="ECO:0000256" key="1">
    <source>
        <dbReference type="ARBA" id="ARBA00010939"/>
    </source>
</evidence>
<evidence type="ECO:0000256" key="3">
    <source>
        <dbReference type="ARBA" id="ARBA00022917"/>
    </source>
</evidence>
<dbReference type="Gene3D" id="2.40.50.140">
    <property type="entry name" value="Nucleic acid-binding proteins"/>
    <property type="match status" value="1"/>
</dbReference>
<name>A0A2M7BEK5_9BACT</name>
<dbReference type="GO" id="GO:0019843">
    <property type="term" value="F:rRNA binding"/>
    <property type="evidence" value="ECO:0007669"/>
    <property type="project" value="UniProtKB-UniRule"/>
</dbReference>
<dbReference type="PANTHER" id="PTHR33370:SF1">
    <property type="entry name" value="TRANSLATION INITIATION FACTOR IF-1, CHLOROPLASTIC"/>
    <property type="match status" value="1"/>
</dbReference>
<dbReference type="PANTHER" id="PTHR33370">
    <property type="entry name" value="TRANSLATION INITIATION FACTOR IF-1, CHLOROPLASTIC"/>
    <property type="match status" value="1"/>
</dbReference>
<evidence type="ECO:0000256" key="4">
    <source>
        <dbReference type="HAMAP-Rule" id="MF_00075"/>
    </source>
</evidence>
<dbReference type="EMBL" id="PEVC01000019">
    <property type="protein sequence ID" value="PIV01545.1"/>
    <property type="molecule type" value="Genomic_DNA"/>
</dbReference>
<dbReference type="Pfam" id="PF01176">
    <property type="entry name" value="eIF-1a"/>
    <property type="match status" value="1"/>
</dbReference>
<dbReference type="NCBIfam" id="TIGR00008">
    <property type="entry name" value="infA"/>
    <property type="match status" value="1"/>
</dbReference>
<organism evidence="7 8">
    <name type="scientific">Candidatus Shapirobacteria bacterium CG03_land_8_20_14_0_80_39_12</name>
    <dbReference type="NCBI Taxonomy" id="1974879"/>
    <lineage>
        <taxon>Bacteria</taxon>
        <taxon>Candidatus Shapironibacteriota</taxon>
    </lineage>
</organism>
<protein>
    <recommendedName>
        <fullName evidence="4 5">Translation initiation factor IF-1</fullName>
    </recommendedName>
</protein>
<comment type="subunit">
    <text evidence="4">Component of the 30S ribosomal translation pre-initiation complex which assembles on the 30S ribosome in the order IF-2 and IF-3, IF-1 and N-formylmethionyl-tRNA(fMet); mRNA recruitment can occur at any time during PIC assembly.</text>
</comment>
<keyword evidence="2 4" id="KW-0396">Initiation factor</keyword>
<keyword evidence="3 4" id="KW-0648">Protein biosynthesis</keyword>
<dbReference type="AlphaFoldDB" id="A0A2M7BEK5"/>
<dbReference type="SUPFAM" id="SSF50249">
    <property type="entry name" value="Nucleic acid-binding proteins"/>
    <property type="match status" value="1"/>
</dbReference>
<feature type="domain" description="S1-like" evidence="6">
    <location>
        <begin position="1"/>
        <end position="72"/>
    </location>
</feature>
<sequence length="72" mass="8433">MLKKDEIEIEGIVSEKLPNTTFKVEGLDKREYRCTLSGKMRMNRIRILPGDKVKFVVTPYDAEKGRIVYRTK</sequence>
<keyword evidence="4" id="KW-0694">RNA-binding</keyword>
<evidence type="ECO:0000313" key="8">
    <source>
        <dbReference type="Proteomes" id="UP000229631"/>
    </source>
</evidence>
<dbReference type="GO" id="GO:0043022">
    <property type="term" value="F:ribosome binding"/>
    <property type="evidence" value="ECO:0007669"/>
    <property type="project" value="UniProtKB-UniRule"/>
</dbReference>
<dbReference type="GO" id="GO:0003743">
    <property type="term" value="F:translation initiation factor activity"/>
    <property type="evidence" value="ECO:0007669"/>
    <property type="project" value="UniProtKB-UniRule"/>
</dbReference>
<dbReference type="InterPro" id="IPR004368">
    <property type="entry name" value="TIF_IF1"/>
</dbReference>
<dbReference type="HAMAP" id="MF_00075">
    <property type="entry name" value="IF_1"/>
    <property type="match status" value="1"/>
</dbReference>
<dbReference type="FunFam" id="2.40.50.140:FF:000002">
    <property type="entry name" value="Translation initiation factor IF-1"/>
    <property type="match status" value="1"/>
</dbReference>
<comment type="caution">
    <text evidence="7">The sequence shown here is derived from an EMBL/GenBank/DDBJ whole genome shotgun (WGS) entry which is preliminary data.</text>
</comment>